<sequence>MMSVSFPEWMPLWAQLLFLAVAVVFGLGFLMMPFAVFGVKGRLAQLELQVQELHADVRAISMRLASAQGVVETGNLSRDMFDRPADPPQLRAVVEEIRPPEPPKPAVVPPAPTVLTPVRAPRVSDAYEPRQDAPPVPHSAPERSNGPTGRRMPWHEEAKGRDEFGRQERRVDEVWRDRAPDANQLPYRPDFSRERESLRKPYAAQQEMGRTEPVLNWPPRTPSA</sequence>
<organism evidence="2 4">
    <name type="scientific">Acetobacter cibinongensis</name>
    <dbReference type="NCBI Taxonomy" id="146475"/>
    <lineage>
        <taxon>Bacteria</taxon>
        <taxon>Pseudomonadati</taxon>
        <taxon>Pseudomonadota</taxon>
        <taxon>Alphaproteobacteria</taxon>
        <taxon>Acetobacterales</taxon>
        <taxon>Acetobacteraceae</taxon>
        <taxon>Acetobacter</taxon>
    </lineage>
</organism>
<evidence type="ECO:0000313" key="3">
    <source>
        <dbReference type="EMBL" id="GEL57566.1"/>
    </source>
</evidence>
<dbReference type="Proteomes" id="UP000032671">
    <property type="component" value="Unassembled WGS sequence"/>
</dbReference>
<dbReference type="RefSeq" id="WP_084597528.1">
    <property type="nucleotide sequence ID" value="NZ_BAMV01000008.1"/>
</dbReference>
<evidence type="ECO:0000313" key="4">
    <source>
        <dbReference type="Proteomes" id="UP000032671"/>
    </source>
</evidence>
<comment type="caution">
    <text evidence="2">The sequence shown here is derived from an EMBL/GenBank/DDBJ whole genome shotgun (WGS) entry which is preliminary data.</text>
</comment>
<dbReference type="EMBL" id="BJVU01000001">
    <property type="protein sequence ID" value="GEL57566.1"/>
    <property type="molecule type" value="Genomic_DNA"/>
</dbReference>
<evidence type="ECO:0000313" key="2">
    <source>
        <dbReference type="EMBL" id="GAN59946.1"/>
    </source>
</evidence>
<feature type="region of interest" description="Disordered" evidence="1">
    <location>
        <begin position="126"/>
        <end position="224"/>
    </location>
</feature>
<name>A0A0D6N352_9PROT</name>
<protein>
    <submittedName>
        <fullName evidence="2">Uncharacterized protein</fullName>
    </submittedName>
</protein>
<proteinExistence type="predicted"/>
<keyword evidence="5" id="KW-1185">Reference proteome</keyword>
<dbReference type="AlphaFoldDB" id="A0A0D6N352"/>
<evidence type="ECO:0000256" key="1">
    <source>
        <dbReference type="SAM" id="MobiDB-lite"/>
    </source>
</evidence>
<accession>A0A0D6N352</accession>
<dbReference type="EMBL" id="BAMV01000008">
    <property type="protein sequence ID" value="GAN59946.1"/>
    <property type="molecule type" value="Genomic_DNA"/>
</dbReference>
<dbReference type="STRING" id="1231339.Abci_008_079"/>
<gene>
    <name evidence="2" type="ORF">Abci_008_079</name>
    <name evidence="3" type="ORF">ACI01nite_01680</name>
</gene>
<feature type="compositionally biased region" description="Basic and acidic residues" evidence="1">
    <location>
        <begin position="153"/>
        <end position="180"/>
    </location>
</feature>
<accession>A0A6N3SME4</accession>
<dbReference type="Proteomes" id="UP000321891">
    <property type="component" value="Unassembled WGS sequence"/>
</dbReference>
<feature type="compositionally biased region" description="Basic and acidic residues" evidence="1">
    <location>
        <begin position="190"/>
        <end position="199"/>
    </location>
</feature>
<reference evidence="3 5" key="2">
    <citation type="submission" date="2019-07" db="EMBL/GenBank/DDBJ databases">
        <title>Whole genome shotgun sequence of Acetobacter cibinongensis NBRC 16605.</title>
        <authorList>
            <person name="Hosoyama A."/>
            <person name="Uohara A."/>
            <person name="Ohji S."/>
            <person name="Ichikawa N."/>
        </authorList>
    </citation>
    <scope>NUCLEOTIDE SEQUENCE [LARGE SCALE GENOMIC DNA]</scope>
    <source>
        <strain evidence="3 5">NBRC 16605</strain>
    </source>
</reference>
<evidence type="ECO:0000313" key="5">
    <source>
        <dbReference type="Proteomes" id="UP000321891"/>
    </source>
</evidence>
<reference evidence="2 4" key="1">
    <citation type="submission" date="2012-11" db="EMBL/GenBank/DDBJ databases">
        <title>Whole genome sequence of Acetobacter cibinongensis 4H-1.</title>
        <authorList>
            <person name="Azuma Y."/>
            <person name="Higashiura N."/>
            <person name="Hirakawa H."/>
            <person name="Matsushita K."/>
        </authorList>
    </citation>
    <scope>NUCLEOTIDE SEQUENCE [LARGE SCALE GENOMIC DNA]</scope>
    <source>
        <strain evidence="2 4">4H-1</strain>
    </source>
</reference>